<dbReference type="Pfam" id="PF00343">
    <property type="entry name" value="Phosphorylase"/>
    <property type="match status" value="1"/>
</dbReference>
<dbReference type="Proteomes" id="UP000676506">
    <property type="component" value="Chromosome 1"/>
</dbReference>
<proteinExistence type="inferred from homology"/>
<dbReference type="InterPro" id="IPR000811">
    <property type="entry name" value="Glyco_trans_35"/>
</dbReference>
<reference evidence="10 11" key="1">
    <citation type="submission" date="2021-03" db="EMBL/GenBank/DDBJ databases">
        <title>Genomic and phenotypic characterization of Chloracidobacterium isolates provides evidence for multiple species.</title>
        <authorList>
            <person name="Saini M.K."/>
            <person name="Costas A.M.G."/>
            <person name="Tank M."/>
            <person name="Bryant D.A."/>
        </authorList>
    </citation>
    <scope>NUCLEOTIDE SEQUENCE [LARGE SCALE GENOMIC DNA]</scope>
    <source>
        <strain evidence="10 11">BV2-C</strain>
    </source>
</reference>
<keyword evidence="6 9" id="KW-0663">Pyridoxal phosphate</keyword>
<dbReference type="NCBIfam" id="TIGR02093">
    <property type="entry name" value="P_ylase"/>
    <property type="match status" value="1"/>
</dbReference>
<comment type="cofactor">
    <cofactor evidence="2 9">
        <name>pyridoxal 5'-phosphate</name>
        <dbReference type="ChEBI" id="CHEBI:597326"/>
    </cofactor>
</comment>
<evidence type="ECO:0000256" key="7">
    <source>
        <dbReference type="ARBA" id="ARBA00023277"/>
    </source>
</evidence>
<dbReference type="CDD" id="cd04300">
    <property type="entry name" value="GT35_Glycogen_Phosphorylase"/>
    <property type="match status" value="1"/>
</dbReference>
<keyword evidence="5 9" id="KW-0808">Transferase</keyword>
<evidence type="ECO:0000256" key="1">
    <source>
        <dbReference type="ARBA" id="ARBA00001275"/>
    </source>
</evidence>
<evidence type="ECO:0000313" key="10">
    <source>
        <dbReference type="EMBL" id="QUW03606.1"/>
    </source>
</evidence>
<evidence type="ECO:0000256" key="3">
    <source>
        <dbReference type="ARBA" id="ARBA00006047"/>
    </source>
</evidence>
<dbReference type="RefSeq" id="WP_211429496.1">
    <property type="nucleotide sequence ID" value="NZ_CP072648.1"/>
</dbReference>
<comment type="function">
    <text evidence="8">Phosphorylase is an important allosteric enzyme in carbohydrate metabolism. Enzymes from different sources differ in their regulatory mechanisms and in their natural substrates. However, all known phosphorylases share catalytic and structural properties.</text>
</comment>
<evidence type="ECO:0000313" key="11">
    <source>
        <dbReference type="Proteomes" id="UP000676506"/>
    </source>
</evidence>
<dbReference type="Gene3D" id="3.40.50.2000">
    <property type="entry name" value="Glycogen Phosphorylase B"/>
    <property type="match status" value="2"/>
</dbReference>
<name>A0ABX8BC50_9BACT</name>
<dbReference type="InterPro" id="IPR011833">
    <property type="entry name" value="Glycg_phsphrylas"/>
</dbReference>
<evidence type="ECO:0000256" key="2">
    <source>
        <dbReference type="ARBA" id="ARBA00001933"/>
    </source>
</evidence>
<evidence type="ECO:0000256" key="8">
    <source>
        <dbReference type="ARBA" id="ARBA00025174"/>
    </source>
</evidence>
<dbReference type="EMBL" id="CP072648">
    <property type="protein sequence ID" value="QUW03606.1"/>
    <property type="molecule type" value="Genomic_DNA"/>
</dbReference>
<evidence type="ECO:0000256" key="9">
    <source>
        <dbReference type="RuleBase" id="RU000587"/>
    </source>
</evidence>
<comment type="function">
    <text evidence="9">Allosteric enzyme that catalyzes the rate-limiting step in glycogen catabolism, the phosphorolytic cleavage of glycogen to produce glucose-1-phosphate, and plays a central role in maintaining cellular and organismal glucose homeostasis.</text>
</comment>
<sequence length="844" mass="96665">MSQLAKQFTDSSTELSAYESYHGLTAQAIQRSFLDHLEFTLAKDRFSMTELDQYLALAHAIRDRMIERWLRTQDAYYRADAKRVYYLSMEFLMGRTLGNAIINLNLRDECQKALAELGYALEAIQEIEPDAGLGNGGLGRLAACFLDSMATLALPGYGYGIRYEYGIFNQQIKNGEQIEQPDNWLRYGNPWEIVRPEVIYPVHYYGEVVEYPNGKGKIFHKWVKTEKILALAYDTPIPGYGVQNVNTLRLWSSKASREFDFHHFNEGDYISAVRMKTESETISKVLYPNDSRHSGKELRLKQEYFFVSATLQDIFRRYKKTRNTFDEFSDKVSIQLNDTHPAIAIAELMRIFVDIEELPWDKAWELTRATVAYTNHTVLPEALEKWTVELLGKVLPRHLEIIYEINHKFLREVRMKYPNNESLVERVSIIEEPVPGIRPKSVRMANLAIVGSHRVNGVAALHTEIIKRELFRDFATMFPGKFENKTNGITQRRWLASCNPDLASLITKAIGDKWMTDLYQLEKLLPLAEDAGFRQEWQKIKQAGKNLIINIIEKGWKGKIKIDQSSIFDCQVKRIHEYKRQLLNVLHAITLYNRIRHQPQLDVVPRTIIFSGKAAPGYRQAKLIIQLINAVADVINNDVSTRDRLRVIFLPNYRVSLAEKIMPGAELSEQISTAGMEASGTGNMKFALNGALTIGTLDGANIEIAEEVGSENIFIFGLTVEEIAALKPHYSSWDYFHNDPELNEVLNMIGGGYFSPLNKELFHPILFSLLEGGDQYMVLADYRSYIECQEQVSQAYLDQDQWTRKSILNAAKMGKFSSDRTIQEYAKSIWNVSPVTVNMATCEV</sequence>
<comment type="similarity">
    <text evidence="3 9">Belongs to the glycogen phosphorylase family.</text>
</comment>
<evidence type="ECO:0000256" key="6">
    <source>
        <dbReference type="ARBA" id="ARBA00022898"/>
    </source>
</evidence>
<accession>A0ABX8BC50</accession>
<dbReference type="PANTHER" id="PTHR11468:SF3">
    <property type="entry name" value="GLYCOGEN PHOSPHORYLASE, LIVER FORM"/>
    <property type="match status" value="1"/>
</dbReference>
<keyword evidence="4 9" id="KW-0328">Glycosyltransferase</keyword>
<dbReference type="PROSITE" id="PS00102">
    <property type="entry name" value="PHOSPHORYLASE"/>
    <property type="match status" value="1"/>
</dbReference>
<protein>
    <recommendedName>
        <fullName evidence="9">Alpha-1,4 glucan phosphorylase</fullName>
        <ecNumber evidence="9">2.4.1.1</ecNumber>
    </recommendedName>
</protein>
<gene>
    <name evidence="10" type="ORF">J8C06_03995</name>
</gene>
<organism evidence="10 11">
    <name type="scientific">Chloracidobacterium validum</name>
    <dbReference type="NCBI Taxonomy" id="2821543"/>
    <lineage>
        <taxon>Bacteria</taxon>
        <taxon>Pseudomonadati</taxon>
        <taxon>Acidobacteriota</taxon>
        <taxon>Terriglobia</taxon>
        <taxon>Terriglobales</taxon>
        <taxon>Acidobacteriaceae</taxon>
        <taxon>Chloracidobacterium</taxon>
    </lineage>
</organism>
<evidence type="ECO:0000256" key="5">
    <source>
        <dbReference type="ARBA" id="ARBA00022679"/>
    </source>
</evidence>
<dbReference type="SUPFAM" id="SSF53756">
    <property type="entry name" value="UDP-Glycosyltransferase/glycogen phosphorylase"/>
    <property type="match status" value="1"/>
</dbReference>
<dbReference type="PIRSF" id="PIRSF000460">
    <property type="entry name" value="Pprylas_GlgP"/>
    <property type="match status" value="1"/>
</dbReference>
<evidence type="ECO:0000256" key="4">
    <source>
        <dbReference type="ARBA" id="ARBA00022676"/>
    </source>
</evidence>
<keyword evidence="7 9" id="KW-0119">Carbohydrate metabolism</keyword>
<dbReference type="InterPro" id="IPR035090">
    <property type="entry name" value="Pyridoxal_P_attach_site"/>
</dbReference>
<comment type="catalytic activity">
    <reaction evidence="1 9">
        <text>[(1-&gt;4)-alpha-D-glucosyl](n) + phosphate = [(1-&gt;4)-alpha-D-glucosyl](n-1) + alpha-D-glucose 1-phosphate</text>
        <dbReference type="Rhea" id="RHEA:41732"/>
        <dbReference type="Rhea" id="RHEA-COMP:9584"/>
        <dbReference type="Rhea" id="RHEA-COMP:9586"/>
        <dbReference type="ChEBI" id="CHEBI:15444"/>
        <dbReference type="ChEBI" id="CHEBI:43474"/>
        <dbReference type="ChEBI" id="CHEBI:58601"/>
        <dbReference type="EC" id="2.4.1.1"/>
    </reaction>
</comment>
<dbReference type="EC" id="2.4.1.1" evidence="9"/>
<keyword evidence="11" id="KW-1185">Reference proteome</keyword>
<dbReference type="PANTHER" id="PTHR11468">
    <property type="entry name" value="GLYCOGEN PHOSPHORYLASE"/>
    <property type="match status" value="1"/>
</dbReference>